<feature type="region of interest" description="Disordered" evidence="1">
    <location>
        <begin position="1"/>
        <end position="21"/>
    </location>
</feature>
<name>A0ABM9DDJ1_9HYPH</name>
<protein>
    <submittedName>
        <fullName evidence="2">Uncharacterized protein</fullName>
    </submittedName>
</protein>
<proteinExistence type="predicted"/>
<sequence>MSRYSEDQMNETASHKPAAAPTTAELAIMNMTQAERETHIDKLRHASAVAAYNEKEARLKAQVAAATEVSLAGNQWYQAQQRGELSQRVSISNGKTTVEQLNAKADPSDSAFAVPPRALVDSLPVTIGGIQLGPKQARQMVEAGEISAKDYAAAVELAVAPYGYGSFR</sequence>
<reference evidence="2" key="1">
    <citation type="submission" date="2022-03" db="EMBL/GenBank/DDBJ databases">
        <authorList>
            <person name="Brunel B."/>
        </authorList>
    </citation>
    <scope>NUCLEOTIDE SEQUENCE</scope>
    <source>
        <strain evidence="2">STM4922sample</strain>
    </source>
</reference>
<evidence type="ECO:0000313" key="3">
    <source>
        <dbReference type="Proteomes" id="UP001152604"/>
    </source>
</evidence>
<dbReference type="RefSeq" id="WP_254022922.1">
    <property type="nucleotide sequence ID" value="NZ_CAKXZS010000002.1"/>
</dbReference>
<organism evidence="2 3">
    <name type="scientific">Mesorhizobium ventifaucium</name>
    <dbReference type="NCBI Taxonomy" id="666020"/>
    <lineage>
        <taxon>Bacteria</taxon>
        <taxon>Pseudomonadati</taxon>
        <taxon>Pseudomonadota</taxon>
        <taxon>Alphaproteobacteria</taxon>
        <taxon>Hyphomicrobiales</taxon>
        <taxon>Phyllobacteriaceae</taxon>
        <taxon>Mesorhizobium</taxon>
    </lineage>
</organism>
<evidence type="ECO:0000313" key="2">
    <source>
        <dbReference type="EMBL" id="CAH2394513.1"/>
    </source>
</evidence>
<dbReference type="Proteomes" id="UP001152604">
    <property type="component" value="Unassembled WGS sequence"/>
</dbReference>
<keyword evidence="3" id="KW-1185">Reference proteome</keyword>
<accession>A0ABM9DDJ1</accession>
<evidence type="ECO:0000256" key="1">
    <source>
        <dbReference type="SAM" id="MobiDB-lite"/>
    </source>
</evidence>
<dbReference type="EMBL" id="CAKXZS010000002">
    <property type="protein sequence ID" value="CAH2394513.1"/>
    <property type="molecule type" value="Genomic_DNA"/>
</dbReference>
<comment type="caution">
    <text evidence="2">The sequence shown here is derived from an EMBL/GenBank/DDBJ whole genome shotgun (WGS) entry which is preliminary data.</text>
</comment>
<gene>
    <name evidence="2" type="ORF">MES4922_100102</name>
</gene>